<dbReference type="InterPro" id="IPR012337">
    <property type="entry name" value="RNaseH-like_sf"/>
</dbReference>
<dbReference type="SUPFAM" id="SSF53098">
    <property type="entry name" value="Ribonuclease H-like"/>
    <property type="match status" value="1"/>
</dbReference>
<sequence length="62" mass="7125">MYSSLHAIAKRYLSIVATSVPAERLFSKPGNIITEKRNKLSSEHLQCVLFLTYLSVQDWKIE</sequence>
<organism evidence="2 3">
    <name type="scientific">Ooceraea biroi</name>
    <name type="common">Clonal raider ant</name>
    <name type="synonym">Cerapachys biroi</name>
    <dbReference type="NCBI Taxonomy" id="2015173"/>
    <lineage>
        <taxon>Eukaryota</taxon>
        <taxon>Metazoa</taxon>
        <taxon>Ecdysozoa</taxon>
        <taxon>Arthropoda</taxon>
        <taxon>Hexapoda</taxon>
        <taxon>Insecta</taxon>
        <taxon>Pterygota</taxon>
        <taxon>Neoptera</taxon>
        <taxon>Endopterygota</taxon>
        <taxon>Hymenoptera</taxon>
        <taxon>Apocrita</taxon>
        <taxon>Aculeata</taxon>
        <taxon>Formicoidea</taxon>
        <taxon>Formicidae</taxon>
        <taxon>Dorylinae</taxon>
        <taxon>Ooceraea</taxon>
    </lineage>
</organism>
<reference evidence="2 3" key="1">
    <citation type="journal article" date="2014" name="Curr. Biol.">
        <title>The genome of the clonal raider ant Cerapachys biroi.</title>
        <authorList>
            <person name="Oxley P.R."/>
            <person name="Ji L."/>
            <person name="Fetter-Pruneda I."/>
            <person name="McKenzie S.K."/>
            <person name="Li C."/>
            <person name="Hu H."/>
            <person name="Zhang G."/>
            <person name="Kronauer D.J."/>
        </authorList>
    </citation>
    <scope>NUCLEOTIDE SEQUENCE [LARGE SCALE GENOMIC DNA]</scope>
</reference>
<evidence type="ECO:0000313" key="3">
    <source>
        <dbReference type="Proteomes" id="UP000053097"/>
    </source>
</evidence>
<name>A0A026W2H8_OOCBI</name>
<accession>A0A026W2H8</accession>
<dbReference type="GO" id="GO:0046983">
    <property type="term" value="F:protein dimerization activity"/>
    <property type="evidence" value="ECO:0007669"/>
    <property type="project" value="InterPro"/>
</dbReference>
<dbReference type="PANTHER" id="PTHR47611:SF3">
    <property type="entry name" value="HAT C-TERMINAL DIMERISATION DOMAIN-CONTAINING PROTEIN"/>
    <property type="match status" value="1"/>
</dbReference>
<proteinExistence type="predicted"/>
<evidence type="ECO:0000259" key="1">
    <source>
        <dbReference type="Pfam" id="PF05699"/>
    </source>
</evidence>
<dbReference type="PANTHER" id="PTHR47611">
    <property type="entry name" value="HAT DIMERISATION DOMAIN, C-TERMINAL"/>
    <property type="match status" value="1"/>
</dbReference>
<evidence type="ECO:0000313" key="2">
    <source>
        <dbReference type="EMBL" id="EZA49239.1"/>
    </source>
</evidence>
<dbReference type="EMBL" id="KK107530">
    <property type="protein sequence ID" value="EZA49239.1"/>
    <property type="molecule type" value="Genomic_DNA"/>
</dbReference>
<protein>
    <recommendedName>
        <fullName evidence="1">HAT C-terminal dimerisation domain-containing protein</fullName>
    </recommendedName>
</protein>
<feature type="domain" description="HAT C-terminal dimerisation" evidence="1">
    <location>
        <begin position="4"/>
        <end position="51"/>
    </location>
</feature>
<dbReference type="InterPro" id="IPR008906">
    <property type="entry name" value="HATC_C_dom"/>
</dbReference>
<dbReference type="Pfam" id="PF05699">
    <property type="entry name" value="Dimer_Tnp_hAT"/>
    <property type="match status" value="1"/>
</dbReference>
<gene>
    <name evidence="2" type="ORF">X777_12479</name>
</gene>
<dbReference type="Proteomes" id="UP000053097">
    <property type="component" value="Unassembled WGS sequence"/>
</dbReference>
<keyword evidence="3" id="KW-1185">Reference proteome</keyword>
<dbReference type="AlphaFoldDB" id="A0A026W2H8"/>